<organism evidence="16 17">
    <name type="scientific">Hortaea werneckii</name>
    <name type="common">Black yeast</name>
    <name type="synonym">Cladosporium werneckii</name>
    <dbReference type="NCBI Taxonomy" id="91943"/>
    <lineage>
        <taxon>Eukaryota</taxon>
        <taxon>Fungi</taxon>
        <taxon>Dikarya</taxon>
        <taxon>Ascomycota</taxon>
        <taxon>Pezizomycotina</taxon>
        <taxon>Dothideomycetes</taxon>
        <taxon>Dothideomycetidae</taxon>
        <taxon>Mycosphaerellales</taxon>
        <taxon>Teratosphaeriaceae</taxon>
        <taxon>Hortaea</taxon>
    </lineage>
</organism>
<keyword evidence="10" id="KW-0862">Zinc</keyword>
<dbReference type="GO" id="GO:0016705">
    <property type="term" value="F:oxidoreductase activity, acting on paired donors, with incorporation or reduction of molecular oxygen"/>
    <property type="evidence" value="ECO:0007669"/>
    <property type="project" value="InterPro"/>
</dbReference>
<evidence type="ECO:0000256" key="10">
    <source>
        <dbReference type="ARBA" id="ARBA00022833"/>
    </source>
</evidence>
<protein>
    <recommendedName>
        <fullName evidence="4">ribonuclease Z</fullName>
        <ecNumber evidence="4">3.1.26.11</ecNumber>
    </recommendedName>
</protein>
<dbReference type="PRINTS" id="PR00385">
    <property type="entry name" value="P450"/>
</dbReference>
<dbReference type="GO" id="GO:0005739">
    <property type="term" value="C:mitochondrion"/>
    <property type="evidence" value="ECO:0007669"/>
    <property type="project" value="TreeGrafter"/>
</dbReference>
<dbReference type="Gene3D" id="1.10.630.10">
    <property type="entry name" value="Cytochrome P450"/>
    <property type="match status" value="1"/>
</dbReference>
<evidence type="ECO:0000256" key="8">
    <source>
        <dbReference type="ARBA" id="ARBA00022759"/>
    </source>
</evidence>
<keyword evidence="8" id="KW-0255">Endonuclease</keyword>
<gene>
    <name evidence="16" type="ORF">D0859_05098</name>
</gene>
<comment type="cofactor">
    <cofactor evidence="12">
        <name>heme</name>
        <dbReference type="ChEBI" id="CHEBI:30413"/>
    </cofactor>
</comment>
<dbReference type="Gene3D" id="3.60.15.10">
    <property type="entry name" value="Ribonuclease Z/Hydroxyacylglutathione hydrolase-like"/>
    <property type="match status" value="2"/>
</dbReference>
<evidence type="ECO:0000256" key="2">
    <source>
        <dbReference type="ARBA" id="ARBA00001947"/>
    </source>
</evidence>
<feature type="signal peptide" evidence="14">
    <location>
        <begin position="1"/>
        <end position="25"/>
    </location>
</feature>
<dbReference type="VEuPathDB" id="FungiDB:BTJ68_09934"/>
<evidence type="ECO:0000256" key="1">
    <source>
        <dbReference type="ARBA" id="ARBA00000402"/>
    </source>
</evidence>
<comment type="caution">
    <text evidence="16">The sequence shown here is derived from an EMBL/GenBank/DDBJ whole genome shotgun (WGS) entry which is preliminary data.</text>
</comment>
<dbReference type="InterPro" id="IPR001128">
    <property type="entry name" value="Cyt_P450"/>
</dbReference>
<comment type="similarity">
    <text evidence="3">Belongs to the RNase Z family.</text>
</comment>
<evidence type="ECO:0000256" key="6">
    <source>
        <dbReference type="ARBA" id="ARBA00022722"/>
    </source>
</evidence>
<keyword evidence="12" id="KW-0349">Heme</keyword>
<evidence type="ECO:0000256" key="13">
    <source>
        <dbReference type="SAM" id="MobiDB-lite"/>
    </source>
</evidence>
<dbReference type="Pfam" id="PF00067">
    <property type="entry name" value="p450"/>
    <property type="match status" value="1"/>
</dbReference>
<dbReference type="SUPFAM" id="SSF56281">
    <property type="entry name" value="Metallo-hydrolase/oxidoreductase"/>
    <property type="match status" value="2"/>
</dbReference>
<dbReference type="SUPFAM" id="SSF48264">
    <property type="entry name" value="Cytochrome P450"/>
    <property type="match status" value="1"/>
</dbReference>
<keyword evidence="7 12" id="KW-0479">Metal-binding</keyword>
<evidence type="ECO:0000259" key="15">
    <source>
        <dbReference type="Pfam" id="PF13691"/>
    </source>
</evidence>
<evidence type="ECO:0000256" key="4">
    <source>
        <dbReference type="ARBA" id="ARBA00012477"/>
    </source>
</evidence>
<dbReference type="InterPro" id="IPR017972">
    <property type="entry name" value="Cyt_P450_CS"/>
</dbReference>
<keyword evidence="6" id="KW-0540">Nuclease</keyword>
<dbReference type="InterPro" id="IPR036396">
    <property type="entry name" value="Cyt_P450_sf"/>
</dbReference>
<dbReference type="GO" id="GO:0020037">
    <property type="term" value="F:heme binding"/>
    <property type="evidence" value="ECO:0007669"/>
    <property type="project" value="InterPro"/>
</dbReference>
<evidence type="ECO:0000256" key="9">
    <source>
        <dbReference type="ARBA" id="ARBA00022801"/>
    </source>
</evidence>
<dbReference type="PANTHER" id="PTHR12553:SF49">
    <property type="entry name" value="ZINC PHOSPHODIESTERASE ELAC PROTEIN 2"/>
    <property type="match status" value="1"/>
</dbReference>
<evidence type="ECO:0000313" key="16">
    <source>
        <dbReference type="EMBL" id="RMZ30778.1"/>
    </source>
</evidence>
<dbReference type="InterPro" id="IPR047151">
    <property type="entry name" value="RNZ2-like"/>
</dbReference>
<dbReference type="EC" id="3.1.26.11" evidence="4"/>
<keyword evidence="9" id="KW-0378">Hydrolase</keyword>
<dbReference type="GO" id="GO:1990180">
    <property type="term" value="P:mitochondrial tRNA 3'-end processing"/>
    <property type="evidence" value="ECO:0007669"/>
    <property type="project" value="TreeGrafter"/>
</dbReference>
<keyword evidence="5" id="KW-0819">tRNA processing</keyword>
<accession>A0A3M7IZ26</accession>
<evidence type="ECO:0000256" key="3">
    <source>
        <dbReference type="ARBA" id="ARBA00007823"/>
    </source>
</evidence>
<dbReference type="Pfam" id="PF13691">
    <property type="entry name" value="Lactamase_B_4"/>
    <property type="match status" value="1"/>
</dbReference>
<feature type="compositionally biased region" description="Acidic residues" evidence="13">
    <location>
        <begin position="1506"/>
        <end position="1518"/>
    </location>
</feature>
<feature type="region of interest" description="Disordered" evidence="13">
    <location>
        <begin position="1481"/>
        <end position="1581"/>
    </location>
</feature>
<evidence type="ECO:0000256" key="14">
    <source>
        <dbReference type="SAM" id="SignalP"/>
    </source>
</evidence>
<dbReference type="InterPro" id="IPR036866">
    <property type="entry name" value="RibonucZ/Hydroxyglut_hydro"/>
</dbReference>
<dbReference type="Proteomes" id="UP000281677">
    <property type="component" value="Unassembled WGS sequence"/>
</dbReference>
<dbReference type="PANTHER" id="PTHR12553">
    <property type="entry name" value="ZINC PHOSPHODIESTERASE ELAC PROTEIN 2"/>
    <property type="match status" value="1"/>
</dbReference>
<evidence type="ECO:0000256" key="11">
    <source>
        <dbReference type="ARBA" id="ARBA00023004"/>
    </source>
</evidence>
<keyword evidence="14" id="KW-0732">Signal</keyword>
<feature type="compositionally biased region" description="Low complexity" evidence="13">
    <location>
        <begin position="809"/>
        <end position="822"/>
    </location>
</feature>
<feature type="compositionally biased region" description="Acidic residues" evidence="13">
    <location>
        <begin position="1628"/>
        <end position="1638"/>
    </location>
</feature>
<dbReference type="GO" id="GO:0042781">
    <property type="term" value="F:3'-tRNA processing endoribonuclease activity"/>
    <property type="evidence" value="ECO:0007669"/>
    <property type="project" value="UniProtKB-EC"/>
</dbReference>
<feature type="region of interest" description="Disordered" evidence="13">
    <location>
        <begin position="1626"/>
        <end position="1661"/>
    </location>
</feature>
<dbReference type="VEuPathDB" id="FungiDB:BTJ68_09933"/>
<dbReference type="InterPro" id="IPR002401">
    <property type="entry name" value="Cyt_P450_E_grp-I"/>
</dbReference>
<feature type="region of interest" description="Disordered" evidence="13">
    <location>
        <begin position="809"/>
        <end position="829"/>
    </location>
</feature>
<feature type="domain" description="tRNase Z endonuclease" evidence="15">
    <location>
        <begin position="624"/>
        <end position="686"/>
    </location>
</feature>
<reference evidence="16 17" key="1">
    <citation type="journal article" date="2018" name="BMC Genomics">
        <title>Genomic evidence for intraspecific hybridization in a clonal and extremely halotolerant yeast.</title>
        <authorList>
            <person name="Gostincar C."/>
            <person name="Stajich J.E."/>
            <person name="Zupancic J."/>
            <person name="Zalar P."/>
            <person name="Gunde-Cimerman N."/>
        </authorList>
    </citation>
    <scope>NUCLEOTIDE SEQUENCE [LARGE SCALE GENOMIC DNA]</scope>
    <source>
        <strain evidence="16 17">EXF-120</strain>
    </source>
</reference>
<dbReference type="CDD" id="cd11062">
    <property type="entry name" value="CYP58-like"/>
    <property type="match status" value="1"/>
</dbReference>
<proteinExistence type="inferred from homology"/>
<name>A0A3M7IZ26_HORWE</name>
<dbReference type="InterPro" id="IPR027794">
    <property type="entry name" value="tRNase_Z_dom"/>
</dbReference>
<evidence type="ECO:0000313" key="17">
    <source>
        <dbReference type="Proteomes" id="UP000281677"/>
    </source>
</evidence>
<comment type="cofactor">
    <cofactor evidence="2">
        <name>Zn(2+)</name>
        <dbReference type="ChEBI" id="CHEBI:29105"/>
    </cofactor>
</comment>
<dbReference type="CDD" id="cd07718">
    <property type="entry name" value="RNaseZ_ELAC1_ELAC2-C-term-like_MBL-fold"/>
    <property type="match status" value="1"/>
</dbReference>
<dbReference type="GO" id="GO:0005506">
    <property type="term" value="F:iron ion binding"/>
    <property type="evidence" value="ECO:0007669"/>
    <property type="project" value="InterPro"/>
</dbReference>
<dbReference type="OrthoDB" id="527344at2759"/>
<sequence length="1661" mass="182674">MDTLSFSTVVLTTILALLLKSVAQAIYNILYHPLCHFPGPKWAATSRFYKGWQEVFRQRNWIDVLHSLHEQYGDVVRVGPNDLHFSAPAAYHDIYNNANRWDKEGRLYRSFGEDRSSFGFLTYMEAKSRKDVLAPLFSRRAISDLQHLIQKHADRLCDALAKENAAGKSSDMLFALRCFTLDTILSYCFAKDVHAMETEDFQAPIVVAMDASLASFIVFRHFETLRKVVFSLPGWLTRLTSPALAGLVDLQELLGAQVKEVVAHPESLKLASHPIIYHRLQDPELSKAAGGLPSPESLYEEAQALLFGGADSAGNTTMIGLYYVLSDTVIKDRLKAEICSVWPDIGARPPRLEELEKLPYLSAIVKESLRMAPGVPSPLPRAVPRTGATIGSHFVPPSTIVGMSPMFVHFSSSHFPRPYRFDPERWLQPDSVALDKWLVPFSRGPRACLGQNLGLCELYIAFANVVRRFDMELDGTVEDLKWRECFLPWFTANSVLQSHPNDEPQPRDLSRTVSQIKDLLNLGGSQAAPNTPREAPATKYSASIEPRVFRYEQRSNPTDQWRRRNVLGTRKDESKVDIETRNGKAEIVLKDIHQARLLPPYQDFYRNERRFDTVGHRPMRSYVQILTTPTADSPGTTLVLHFDNKRYLIGSLAEGTQRACVQMGARLLKVSECFITGRTEWRNTGGLIGMILTLADAASSSAAASADDAKKRAQAKGKRLGVSHDKEKMKALEEEAKKDVANRKLTLFSGPNLNHTLATARRFVFRKGMPVDVHEIDESLGRREGEDEWAPYWADENIKVWAMSIAPSSGPSASESSATKSAGTISPRKRSIDEVYEREPVPDGGSTVTASSITPKQRDLLTVKAVVSEMFNSSWRLDTLYETPLSEVKLPASIFVRNAETNKIERYSGPLPGGKHPVPDPNMTVLVRKPWPGALVESLPPAQPAKEAISYIVRNHTQRGKFQPERAKALKIEKGFKWAQLSAGNNVENEDGETITPDMVLGESKEGGGFAILDVPDESYIDALLARPEWREPKVMAGVGAIVWACGPGVATNDRVRAFMQEHSGVEHVVSSPDYCPNNISLDSATAATVRLRQVDPWRYVVPDHQNTVSQPAPALPQNVRKAERGQMIQLEPGFEVHSKQAIPSLDIAATEAETSSEILEEAKKSQDAAQQMDEPMRKWVKSLPPDAEKVQITTLGTGSALPSKYRNVSSTLMRVPGWGSMLFDAGENTLGQLKRAFPADELKAILKELRLIFISHMHADHHLGTVSVIRAWYEEVHNHQPLPAGSLSKDNYNVNSNLAVISEPAMSSWLNEYAAVEDYGFSRVAPLYISPANTNKGTPSKLGWFTPPTELASLPNADARMEMLAAKAVQPSMLNLTDVQAVAVQHCHGARAASFTFPSGFKASYSGDCRPSKPFTIIGKGSTVCIHEATFDDELQGDAEAKNHSTTSEALGVAQAMGAKACVLTHFSQRYQKLPVLEHGTSNEAEESSAAKPLTTEDVPMSTGSEEDESTNPEDDLAGPLEDVAETLPDQHTVSGSARQVDLPSKSTKGGAKNSLDETLGGNGDARDAAGGGPRKAGAPAPEAVRFKLTSDMKVCVAFDYMRVRVGEIGQLEKFTPALLKLFAEEEKPEVDGDAAVEEGKGGKKGKEKGGKGKGKKQGK</sequence>
<dbReference type="GO" id="GO:0004497">
    <property type="term" value="F:monooxygenase activity"/>
    <property type="evidence" value="ECO:0007669"/>
    <property type="project" value="InterPro"/>
</dbReference>
<keyword evidence="11 12" id="KW-0408">Iron</keyword>
<dbReference type="PROSITE" id="PS00086">
    <property type="entry name" value="CYTOCHROME_P450"/>
    <property type="match status" value="1"/>
</dbReference>
<evidence type="ECO:0000256" key="5">
    <source>
        <dbReference type="ARBA" id="ARBA00022694"/>
    </source>
</evidence>
<dbReference type="EMBL" id="QWIT01000119">
    <property type="protein sequence ID" value="RMZ30778.1"/>
    <property type="molecule type" value="Genomic_DNA"/>
</dbReference>
<evidence type="ECO:0000256" key="12">
    <source>
        <dbReference type="PIRSR" id="PIRSR602401-1"/>
    </source>
</evidence>
<evidence type="ECO:0000256" key="7">
    <source>
        <dbReference type="ARBA" id="ARBA00022723"/>
    </source>
</evidence>
<dbReference type="PRINTS" id="PR00463">
    <property type="entry name" value="EP450I"/>
</dbReference>
<feature type="compositionally biased region" description="Basic residues" evidence="13">
    <location>
        <begin position="1644"/>
        <end position="1661"/>
    </location>
</feature>
<feature type="chain" id="PRO_5018170018" description="ribonuclease Z" evidence="14">
    <location>
        <begin position="26"/>
        <end position="1661"/>
    </location>
</feature>
<comment type="catalytic activity">
    <reaction evidence="1">
        <text>Endonucleolytic cleavage of RNA, removing extra 3' nucleotides from tRNA precursor, generating 3' termini of tRNAs. A 3'-hydroxy group is left at the tRNA terminus and a 5'-phosphoryl group is left at the trailer molecule.</text>
        <dbReference type="EC" id="3.1.26.11"/>
    </reaction>
</comment>
<feature type="binding site" description="axial binding residue" evidence="12">
    <location>
        <position position="448"/>
    </location>
    <ligand>
        <name>heme</name>
        <dbReference type="ChEBI" id="CHEBI:30413"/>
    </ligand>
    <ligandPart>
        <name>Fe</name>
        <dbReference type="ChEBI" id="CHEBI:18248"/>
    </ligandPart>
</feature>